<sequence length="555" mass="63809">MKKLCNLLVVLFAPCHLVAQPLIEVAKSHYTHESWELAYTSYKNVLEINPYNDVYWYRYANTAEKTNHLDEAIEAYRKTIALNTAHGLAMYRLARCYAQKGNTKKVLTWLEKADHTGHYNIQSAIGDQKFKNLHSNDQFKTLTGQLFQPATNKIQAWQRDLEYLVEQVEKEHKNFTHSISLEEWQNAVQKVHNKIPQMTDLEIIGAFMELLAKIGDGHTLLYPPFQGIYAFKALPLEFYYFEDELYVRAAEPEYQSLVGAKVERVGSMPIKDIIDACKEYLGYDNEMQLKWIIPVALGFSDIYELIGASKNRDSIELTSRSLDGQTLTVSIKSGPLTRDPMARFAPPHWIDLQNSKIPLWKRDPENQYWYEYLSDKKIVYFQFNQVRNKPDQSLADFVKELFQFVHKNDVKALILDIRLNNGGNSFLNRALVHEIIRSDKINTHGKLFTIIGRRTFSAAMNLTSDLEKNTATLFVGEPTGSRPNFYGEDNEFILPNSGLTGSISSRYWQGGQTSDDTRTWIAPHLAADLSLENYQKDEDPALEAIFAYLEALKTE</sequence>
<dbReference type="RefSeq" id="WP_120711515.1">
    <property type="nucleotide sequence ID" value="NZ_CANMKH010000005.1"/>
</dbReference>
<dbReference type="SUPFAM" id="SSF48452">
    <property type="entry name" value="TPR-like"/>
    <property type="match status" value="1"/>
</dbReference>
<protein>
    <submittedName>
        <fullName evidence="2">Uncharacterized protein</fullName>
    </submittedName>
</protein>
<dbReference type="InterPro" id="IPR029045">
    <property type="entry name" value="ClpP/crotonase-like_dom_sf"/>
</dbReference>
<dbReference type="AlphaFoldDB" id="A0A3B0CEC4"/>
<dbReference type="Gene3D" id="1.25.40.10">
    <property type="entry name" value="Tetratricopeptide repeat domain"/>
    <property type="match status" value="1"/>
</dbReference>
<dbReference type="NCBIfam" id="NF047558">
    <property type="entry name" value="TPR_END_plus"/>
    <property type="match status" value="1"/>
</dbReference>
<name>A0A3B0CEC4_9FLAO</name>
<evidence type="ECO:0000313" key="3">
    <source>
        <dbReference type="Proteomes" id="UP000276603"/>
    </source>
</evidence>
<dbReference type="Gene3D" id="3.90.226.10">
    <property type="entry name" value="2-enoyl-CoA Hydratase, Chain A, domain 1"/>
    <property type="match status" value="1"/>
</dbReference>
<comment type="caution">
    <text evidence="2">The sequence shown here is derived from an EMBL/GenBank/DDBJ whole genome shotgun (WGS) entry which is preliminary data.</text>
</comment>
<dbReference type="Proteomes" id="UP000276603">
    <property type="component" value="Unassembled WGS sequence"/>
</dbReference>
<dbReference type="InterPro" id="IPR011990">
    <property type="entry name" value="TPR-like_helical_dom_sf"/>
</dbReference>
<feature type="signal peptide" evidence="1">
    <location>
        <begin position="1"/>
        <end position="19"/>
    </location>
</feature>
<dbReference type="InterPro" id="IPR019734">
    <property type="entry name" value="TPR_rpt"/>
</dbReference>
<evidence type="ECO:0000256" key="1">
    <source>
        <dbReference type="SAM" id="SignalP"/>
    </source>
</evidence>
<evidence type="ECO:0000313" key="2">
    <source>
        <dbReference type="EMBL" id="RKN81356.1"/>
    </source>
</evidence>
<organism evidence="2 3">
    <name type="scientific">Ulvibacterium marinum</name>
    <dbReference type="NCBI Taxonomy" id="2419782"/>
    <lineage>
        <taxon>Bacteria</taxon>
        <taxon>Pseudomonadati</taxon>
        <taxon>Bacteroidota</taxon>
        <taxon>Flavobacteriia</taxon>
        <taxon>Flavobacteriales</taxon>
        <taxon>Flavobacteriaceae</taxon>
        <taxon>Ulvibacterium</taxon>
    </lineage>
</organism>
<proteinExistence type="predicted"/>
<reference evidence="2 3" key="1">
    <citation type="submission" date="2018-10" db="EMBL/GenBank/DDBJ databases">
        <title>Ulvibacterium marinum gen. nov., sp. nov., a novel marine bacterium of the family Flavobacteriaceae, isolated from a culture of the green alga Ulva prolifera.</title>
        <authorList>
            <person name="Zhang Z."/>
        </authorList>
    </citation>
    <scope>NUCLEOTIDE SEQUENCE [LARGE SCALE GENOMIC DNA]</scope>
    <source>
        <strain evidence="2 3">CCMM003</strain>
    </source>
</reference>
<dbReference type="SUPFAM" id="SSF52096">
    <property type="entry name" value="ClpP/crotonase"/>
    <property type="match status" value="1"/>
</dbReference>
<keyword evidence="1" id="KW-0732">Signal</keyword>
<keyword evidence="3" id="KW-1185">Reference proteome</keyword>
<accession>A0A3B0CEC4</accession>
<gene>
    <name evidence="2" type="ORF">D7Z94_10515</name>
</gene>
<dbReference type="OrthoDB" id="5480566at2"/>
<feature type="chain" id="PRO_5017477292" evidence="1">
    <location>
        <begin position="20"/>
        <end position="555"/>
    </location>
</feature>
<dbReference type="SMART" id="SM00028">
    <property type="entry name" value="TPR"/>
    <property type="match status" value="3"/>
</dbReference>
<dbReference type="EMBL" id="RBCJ01000002">
    <property type="protein sequence ID" value="RKN81356.1"/>
    <property type="molecule type" value="Genomic_DNA"/>
</dbReference>